<keyword evidence="3" id="KW-1185">Reference proteome</keyword>
<dbReference type="EMBL" id="JAWDGP010000304">
    <property type="protein sequence ID" value="KAK3801533.1"/>
    <property type="molecule type" value="Genomic_DNA"/>
</dbReference>
<accession>A0AAE1B8B9</accession>
<comment type="caution">
    <text evidence="2">The sequence shown here is derived from an EMBL/GenBank/DDBJ whole genome shotgun (WGS) entry which is preliminary data.</text>
</comment>
<sequence length="111" mass="12790">MEIWFQQLTTRSGTRGLHLQQLGPQLNSTDSWMSDLYTSTTINYNTRSSAEWHERSTSTTARPSTQSDSWMSDLYTSTTINYNTRSSAEWHERSTSTTARPSTQLNRFLDV</sequence>
<feature type="compositionally biased region" description="Polar residues" evidence="1">
    <location>
        <begin position="57"/>
        <end position="68"/>
    </location>
</feature>
<evidence type="ECO:0000313" key="3">
    <source>
        <dbReference type="Proteomes" id="UP001283361"/>
    </source>
</evidence>
<feature type="region of interest" description="Disordered" evidence="1">
    <location>
        <begin position="48"/>
        <end position="68"/>
    </location>
</feature>
<proteinExistence type="predicted"/>
<feature type="region of interest" description="Disordered" evidence="1">
    <location>
        <begin position="87"/>
        <end position="111"/>
    </location>
</feature>
<name>A0AAE1B8B9_9GAST</name>
<dbReference type="Proteomes" id="UP001283361">
    <property type="component" value="Unassembled WGS sequence"/>
</dbReference>
<feature type="compositionally biased region" description="Polar residues" evidence="1">
    <location>
        <begin position="95"/>
        <end position="111"/>
    </location>
</feature>
<evidence type="ECO:0000256" key="1">
    <source>
        <dbReference type="SAM" id="MobiDB-lite"/>
    </source>
</evidence>
<gene>
    <name evidence="2" type="ORF">RRG08_066723</name>
</gene>
<dbReference type="AlphaFoldDB" id="A0AAE1B8B9"/>
<organism evidence="2 3">
    <name type="scientific">Elysia crispata</name>
    <name type="common">lettuce slug</name>
    <dbReference type="NCBI Taxonomy" id="231223"/>
    <lineage>
        <taxon>Eukaryota</taxon>
        <taxon>Metazoa</taxon>
        <taxon>Spiralia</taxon>
        <taxon>Lophotrochozoa</taxon>
        <taxon>Mollusca</taxon>
        <taxon>Gastropoda</taxon>
        <taxon>Heterobranchia</taxon>
        <taxon>Euthyneura</taxon>
        <taxon>Panpulmonata</taxon>
        <taxon>Sacoglossa</taxon>
        <taxon>Placobranchoidea</taxon>
        <taxon>Plakobranchidae</taxon>
        <taxon>Elysia</taxon>
    </lineage>
</organism>
<protein>
    <submittedName>
        <fullName evidence="2">Uncharacterized protein</fullName>
    </submittedName>
</protein>
<reference evidence="2" key="1">
    <citation type="journal article" date="2023" name="G3 (Bethesda)">
        <title>A reference genome for the long-term kleptoplast-retaining sea slug Elysia crispata morphotype clarki.</title>
        <authorList>
            <person name="Eastman K.E."/>
            <person name="Pendleton A.L."/>
            <person name="Shaikh M.A."/>
            <person name="Suttiyut T."/>
            <person name="Ogas R."/>
            <person name="Tomko P."/>
            <person name="Gavelis G."/>
            <person name="Widhalm J.R."/>
            <person name="Wisecaver J.H."/>
        </authorList>
    </citation>
    <scope>NUCLEOTIDE SEQUENCE</scope>
    <source>
        <strain evidence="2">ECLA1</strain>
    </source>
</reference>
<evidence type="ECO:0000313" key="2">
    <source>
        <dbReference type="EMBL" id="KAK3801533.1"/>
    </source>
</evidence>